<dbReference type="AlphaFoldDB" id="A0AAE0YP18"/>
<sequence length="97" mass="10202">MLLYGLKAKSKYLFPLEFVSSSIDLTKSVCETFGDSWAGSACPLSMSQGEASGIAASPQFGQLVMSQARQAHSHGYTPVCGERQESPAGPQSLEATG</sequence>
<feature type="region of interest" description="Disordered" evidence="1">
    <location>
        <begin position="74"/>
        <end position="97"/>
    </location>
</feature>
<organism evidence="2 3">
    <name type="scientific">Elysia crispata</name>
    <name type="common">lettuce slug</name>
    <dbReference type="NCBI Taxonomy" id="231223"/>
    <lineage>
        <taxon>Eukaryota</taxon>
        <taxon>Metazoa</taxon>
        <taxon>Spiralia</taxon>
        <taxon>Lophotrochozoa</taxon>
        <taxon>Mollusca</taxon>
        <taxon>Gastropoda</taxon>
        <taxon>Heterobranchia</taxon>
        <taxon>Euthyneura</taxon>
        <taxon>Panpulmonata</taxon>
        <taxon>Sacoglossa</taxon>
        <taxon>Placobranchoidea</taxon>
        <taxon>Plakobranchidae</taxon>
        <taxon>Elysia</taxon>
    </lineage>
</organism>
<name>A0AAE0YP18_9GAST</name>
<evidence type="ECO:0000313" key="2">
    <source>
        <dbReference type="EMBL" id="KAK3752068.1"/>
    </source>
</evidence>
<reference evidence="2" key="1">
    <citation type="journal article" date="2023" name="G3 (Bethesda)">
        <title>A reference genome for the long-term kleptoplast-retaining sea slug Elysia crispata morphotype clarki.</title>
        <authorList>
            <person name="Eastman K.E."/>
            <person name="Pendleton A.L."/>
            <person name="Shaikh M.A."/>
            <person name="Suttiyut T."/>
            <person name="Ogas R."/>
            <person name="Tomko P."/>
            <person name="Gavelis G."/>
            <person name="Widhalm J.R."/>
            <person name="Wisecaver J.H."/>
        </authorList>
    </citation>
    <scope>NUCLEOTIDE SEQUENCE</scope>
    <source>
        <strain evidence="2">ECLA1</strain>
    </source>
</reference>
<dbReference type="EMBL" id="JAWDGP010005789">
    <property type="protein sequence ID" value="KAK3752068.1"/>
    <property type="molecule type" value="Genomic_DNA"/>
</dbReference>
<dbReference type="Proteomes" id="UP001283361">
    <property type="component" value="Unassembled WGS sequence"/>
</dbReference>
<proteinExistence type="predicted"/>
<evidence type="ECO:0000256" key="1">
    <source>
        <dbReference type="SAM" id="MobiDB-lite"/>
    </source>
</evidence>
<accession>A0AAE0YP18</accession>
<comment type="caution">
    <text evidence="2">The sequence shown here is derived from an EMBL/GenBank/DDBJ whole genome shotgun (WGS) entry which is preliminary data.</text>
</comment>
<gene>
    <name evidence="2" type="ORF">RRG08_067163</name>
</gene>
<evidence type="ECO:0000313" key="3">
    <source>
        <dbReference type="Proteomes" id="UP001283361"/>
    </source>
</evidence>
<protein>
    <submittedName>
        <fullName evidence="2">Uncharacterized protein</fullName>
    </submittedName>
</protein>
<keyword evidence="3" id="KW-1185">Reference proteome</keyword>